<dbReference type="GO" id="GO:0000162">
    <property type="term" value="P:L-tryptophan biosynthetic process"/>
    <property type="evidence" value="ECO:0007669"/>
    <property type="project" value="InterPro"/>
</dbReference>
<dbReference type="SUPFAM" id="SSF52418">
    <property type="entry name" value="Nucleoside phosphorylase/phosphoribosyltransferase catalytic domain"/>
    <property type="match status" value="1"/>
</dbReference>
<feature type="non-terminal residue" evidence="4">
    <location>
        <position position="1"/>
    </location>
</feature>
<dbReference type="InterPro" id="IPR035902">
    <property type="entry name" value="Nuc_phospho_transferase"/>
</dbReference>
<proteinExistence type="predicted"/>
<evidence type="ECO:0000256" key="1">
    <source>
        <dbReference type="ARBA" id="ARBA00022676"/>
    </source>
</evidence>
<dbReference type="EC" id="2.4.2.18" evidence="4"/>
<dbReference type="Pfam" id="PF00591">
    <property type="entry name" value="Glycos_transf_3"/>
    <property type="match status" value="1"/>
</dbReference>
<organism evidence="4">
    <name type="scientific">termite gut metagenome</name>
    <dbReference type="NCBI Taxonomy" id="433724"/>
    <lineage>
        <taxon>unclassified sequences</taxon>
        <taxon>metagenomes</taxon>
        <taxon>organismal metagenomes</taxon>
    </lineage>
</organism>
<keyword evidence="1 4" id="KW-0328">Glycosyltransferase</keyword>
<keyword evidence="2 4" id="KW-0808">Transferase</keyword>
<reference evidence="4" key="1">
    <citation type="submission" date="2019-03" db="EMBL/GenBank/DDBJ databases">
        <title>Single cell metagenomics reveals metabolic interactions within the superorganism composed of flagellate Streblomastix strix and complex community of Bacteroidetes bacteria on its surface.</title>
        <authorList>
            <person name="Treitli S.C."/>
            <person name="Kolisko M."/>
            <person name="Husnik F."/>
            <person name="Keeling P."/>
            <person name="Hampl V."/>
        </authorList>
    </citation>
    <scope>NUCLEOTIDE SEQUENCE</scope>
    <source>
        <strain evidence="4">STM</strain>
    </source>
</reference>
<dbReference type="GO" id="GO:0004048">
    <property type="term" value="F:anthranilate phosphoribosyltransferase activity"/>
    <property type="evidence" value="ECO:0007669"/>
    <property type="project" value="UniProtKB-EC"/>
</dbReference>
<feature type="domain" description="Glycosyl transferase family 3" evidence="3">
    <location>
        <begin position="9"/>
        <end position="85"/>
    </location>
</feature>
<sequence length="97" mass="10683">TGNNEKIYMPEDLGFARYKEIDLYGGDTPEEAARIFDDVMNNQATQAQMDVVTVNAGFAIHVICLEKGIEECIAIAKESLESGKAKEALKKFLKING</sequence>
<accession>A0A5J4PKD5</accession>
<dbReference type="PANTHER" id="PTHR43285:SF2">
    <property type="entry name" value="ANTHRANILATE PHOSPHORIBOSYLTRANSFERASE"/>
    <property type="match status" value="1"/>
</dbReference>
<dbReference type="InterPro" id="IPR000312">
    <property type="entry name" value="Glycosyl_Trfase_fam3"/>
</dbReference>
<evidence type="ECO:0000256" key="2">
    <source>
        <dbReference type="ARBA" id="ARBA00022679"/>
    </source>
</evidence>
<evidence type="ECO:0000259" key="3">
    <source>
        <dbReference type="Pfam" id="PF00591"/>
    </source>
</evidence>
<dbReference type="EMBL" id="SNRY01007663">
    <property type="protein sequence ID" value="KAA6309987.1"/>
    <property type="molecule type" value="Genomic_DNA"/>
</dbReference>
<dbReference type="GO" id="GO:0005829">
    <property type="term" value="C:cytosol"/>
    <property type="evidence" value="ECO:0007669"/>
    <property type="project" value="TreeGrafter"/>
</dbReference>
<dbReference type="PANTHER" id="PTHR43285">
    <property type="entry name" value="ANTHRANILATE PHOSPHORIBOSYLTRANSFERASE"/>
    <property type="match status" value="1"/>
</dbReference>
<dbReference type="AlphaFoldDB" id="A0A5J4PKD5"/>
<dbReference type="Gene3D" id="3.40.1030.10">
    <property type="entry name" value="Nucleoside phosphorylase/phosphoribosyltransferase catalytic domain"/>
    <property type="match status" value="1"/>
</dbReference>
<comment type="caution">
    <text evidence="4">The sequence shown here is derived from an EMBL/GenBank/DDBJ whole genome shotgun (WGS) entry which is preliminary data.</text>
</comment>
<gene>
    <name evidence="4" type="ORF">EZS27_038626</name>
</gene>
<dbReference type="InterPro" id="IPR005940">
    <property type="entry name" value="Anthranilate_Pribosyl_Tfrase"/>
</dbReference>
<name>A0A5J4PKD5_9ZZZZ</name>
<evidence type="ECO:0000313" key="4">
    <source>
        <dbReference type="EMBL" id="KAA6309987.1"/>
    </source>
</evidence>
<protein>
    <submittedName>
        <fullName evidence="4">Anthranilate phosphoribosyltransferase</fullName>
        <ecNumber evidence="4">2.4.2.18</ecNumber>
    </submittedName>
</protein>